<feature type="compositionally biased region" description="Polar residues" evidence="1">
    <location>
        <begin position="1"/>
        <end position="15"/>
    </location>
</feature>
<keyword evidence="3" id="KW-1185">Reference proteome</keyword>
<sequence length="82" mass="8552">MVDDTTASGASTPETPITGGHATGPEPIVSVMLRERSRRTTMTSVLDRLVQGGGQFAELRADGSGWSVSIPASPPHHEAPAR</sequence>
<gene>
    <name evidence="2" type="ORF">ACFFQA_02845</name>
</gene>
<dbReference type="Proteomes" id="UP001589693">
    <property type="component" value="Unassembled WGS sequence"/>
</dbReference>
<dbReference type="RefSeq" id="WP_377849974.1">
    <property type="nucleotide sequence ID" value="NZ_JBHLZU010000002.1"/>
</dbReference>
<dbReference type="EMBL" id="JBHLZU010000002">
    <property type="protein sequence ID" value="MFB9902869.1"/>
    <property type="molecule type" value="Genomic_DNA"/>
</dbReference>
<evidence type="ECO:0000313" key="2">
    <source>
        <dbReference type="EMBL" id="MFB9902869.1"/>
    </source>
</evidence>
<proteinExistence type="predicted"/>
<accession>A0ABV5ZS09</accession>
<evidence type="ECO:0000256" key="1">
    <source>
        <dbReference type="SAM" id="MobiDB-lite"/>
    </source>
</evidence>
<reference evidence="2 3" key="1">
    <citation type="submission" date="2024-09" db="EMBL/GenBank/DDBJ databases">
        <authorList>
            <person name="Sun Q."/>
            <person name="Mori K."/>
        </authorList>
    </citation>
    <scope>NUCLEOTIDE SEQUENCE [LARGE SCALE GENOMIC DNA]</scope>
    <source>
        <strain evidence="2 3">TBRC 7907</strain>
    </source>
</reference>
<protein>
    <submittedName>
        <fullName evidence="2">Uncharacterized protein</fullName>
    </submittedName>
</protein>
<evidence type="ECO:0000313" key="3">
    <source>
        <dbReference type="Proteomes" id="UP001589693"/>
    </source>
</evidence>
<organism evidence="2 3">
    <name type="scientific">Allokutzneria oryzae</name>
    <dbReference type="NCBI Taxonomy" id="1378989"/>
    <lineage>
        <taxon>Bacteria</taxon>
        <taxon>Bacillati</taxon>
        <taxon>Actinomycetota</taxon>
        <taxon>Actinomycetes</taxon>
        <taxon>Pseudonocardiales</taxon>
        <taxon>Pseudonocardiaceae</taxon>
        <taxon>Allokutzneria</taxon>
    </lineage>
</organism>
<name>A0ABV5ZS09_9PSEU</name>
<feature type="region of interest" description="Disordered" evidence="1">
    <location>
        <begin position="1"/>
        <end position="26"/>
    </location>
</feature>
<comment type="caution">
    <text evidence="2">The sequence shown here is derived from an EMBL/GenBank/DDBJ whole genome shotgun (WGS) entry which is preliminary data.</text>
</comment>